<comment type="caution">
    <text evidence="2">The sequence shown here is derived from an EMBL/GenBank/DDBJ whole genome shotgun (WGS) entry which is preliminary data.</text>
</comment>
<evidence type="ECO:0008006" key="4">
    <source>
        <dbReference type="Google" id="ProtNLM"/>
    </source>
</evidence>
<proteinExistence type="predicted"/>
<accession>A0A433KK72</accession>
<dbReference type="Proteomes" id="UP000287023">
    <property type="component" value="Unassembled WGS sequence"/>
</dbReference>
<organism evidence="2 3">
    <name type="scientific">Vreelandella nanhaiensis</name>
    <dbReference type="NCBI Taxonomy" id="1258546"/>
    <lineage>
        <taxon>Bacteria</taxon>
        <taxon>Pseudomonadati</taxon>
        <taxon>Pseudomonadota</taxon>
        <taxon>Gammaproteobacteria</taxon>
        <taxon>Oceanospirillales</taxon>
        <taxon>Halomonadaceae</taxon>
        <taxon>Vreelandella</taxon>
    </lineage>
</organism>
<keyword evidence="3" id="KW-1185">Reference proteome</keyword>
<keyword evidence="1" id="KW-0472">Membrane</keyword>
<protein>
    <recommendedName>
        <fullName evidence="4">Toxin CptA</fullName>
    </recommendedName>
</protein>
<evidence type="ECO:0000256" key="1">
    <source>
        <dbReference type="SAM" id="Phobius"/>
    </source>
</evidence>
<gene>
    <name evidence="2" type="ORF">ELY38_14425</name>
</gene>
<evidence type="ECO:0000313" key="2">
    <source>
        <dbReference type="EMBL" id="RUR29933.1"/>
    </source>
</evidence>
<keyword evidence="1" id="KW-1133">Transmembrane helix</keyword>
<keyword evidence="1" id="KW-0812">Transmembrane</keyword>
<dbReference type="AlphaFoldDB" id="A0A433KK72"/>
<sequence length="104" mass="11866">MLSFCVLGSWVGSGVSIVAALLLWRSIYAQPKGVLYLTNADNAMIGRWRLPYGELGDEQLVRCDYLGPWLVGIWVGPQRLWLWPDSLPRDSHRLLRRLCLRAGR</sequence>
<feature type="transmembrane region" description="Helical" evidence="1">
    <location>
        <begin position="6"/>
        <end position="24"/>
    </location>
</feature>
<reference evidence="2 3" key="1">
    <citation type="submission" date="2018-12" db="EMBL/GenBank/DDBJ databases">
        <title>three novel Halomonas strain isolated from plants.</title>
        <authorList>
            <person name="Sun C."/>
        </authorList>
    </citation>
    <scope>NUCLEOTIDE SEQUENCE [LARGE SCALE GENOMIC DNA]</scope>
    <source>
        <strain evidence="2 3">JCM 18142</strain>
    </source>
</reference>
<evidence type="ECO:0000313" key="3">
    <source>
        <dbReference type="Proteomes" id="UP000287023"/>
    </source>
</evidence>
<dbReference type="OrthoDB" id="6183803at2"/>
<name>A0A433KK72_9GAMM</name>
<dbReference type="EMBL" id="RZHF01000022">
    <property type="protein sequence ID" value="RUR29933.1"/>
    <property type="molecule type" value="Genomic_DNA"/>
</dbReference>